<dbReference type="InterPro" id="IPR003719">
    <property type="entry name" value="Phenazine_PhzF-like"/>
</dbReference>
<dbReference type="SUPFAM" id="SSF54506">
    <property type="entry name" value="Diaminopimelate epimerase-like"/>
    <property type="match status" value="1"/>
</dbReference>
<evidence type="ECO:0000313" key="5">
    <source>
        <dbReference type="Proteomes" id="UP000307244"/>
    </source>
</evidence>
<dbReference type="PANTHER" id="PTHR13774:SF17">
    <property type="entry name" value="PHENAZINE BIOSYNTHESIS-LIKE DOMAIN-CONTAINING PROTEIN"/>
    <property type="match status" value="1"/>
</dbReference>
<dbReference type="Pfam" id="PF02567">
    <property type="entry name" value="PhzC-PhzF"/>
    <property type="match status" value="1"/>
</dbReference>
<dbReference type="Gene3D" id="3.10.310.10">
    <property type="entry name" value="Diaminopimelate Epimerase, Chain A, domain 1"/>
    <property type="match status" value="2"/>
</dbReference>
<dbReference type="EMBL" id="SWBQ01000003">
    <property type="protein sequence ID" value="TKC06398.1"/>
    <property type="molecule type" value="Genomic_DNA"/>
</dbReference>
<proteinExistence type="inferred from homology"/>
<comment type="caution">
    <text evidence="4">The sequence shown here is derived from an EMBL/GenBank/DDBJ whole genome shotgun (WGS) entry which is preliminary data.</text>
</comment>
<dbReference type="NCBIfam" id="TIGR00654">
    <property type="entry name" value="PhzF_family"/>
    <property type="match status" value="1"/>
</dbReference>
<dbReference type="OrthoDB" id="9788221at2"/>
<keyword evidence="2" id="KW-0413">Isomerase</keyword>
<dbReference type="GO" id="GO:0005737">
    <property type="term" value="C:cytoplasm"/>
    <property type="evidence" value="ECO:0007669"/>
    <property type="project" value="TreeGrafter"/>
</dbReference>
<dbReference type="GO" id="GO:0016853">
    <property type="term" value="F:isomerase activity"/>
    <property type="evidence" value="ECO:0007669"/>
    <property type="project" value="UniProtKB-KW"/>
</dbReference>
<evidence type="ECO:0000256" key="3">
    <source>
        <dbReference type="PIRSR" id="PIRSR016184-1"/>
    </source>
</evidence>
<comment type="similarity">
    <text evidence="1">Belongs to the PhzF family.</text>
</comment>
<protein>
    <submittedName>
        <fullName evidence="4">PhzF family phenazine biosynthesis protein</fullName>
    </submittedName>
</protein>
<dbReference type="AlphaFoldDB" id="A0A4U1CGT4"/>
<evidence type="ECO:0000313" key="4">
    <source>
        <dbReference type="EMBL" id="TKC06398.1"/>
    </source>
</evidence>
<keyword evidence="5" id="KW-1185">Reference proteome</keyword>
<feature type="active site" evidence="3">
    <location>
        <position position="95"/>
    </location>
</feature>
<evidence type="ECO:0000256" key="2">
    <source>
        <dbReference type="ARBA" id="ARBA00023235"/>
    </source>
</evidence>
<dbReference type="Proteomes" id="UP000307244">
    <property type="component" value="Unassembled WGS sequence"/>
</dbReference>
<dbReference type="PIRSF" id="PIRSF016184">
    <property type="entry name" value="PhzC_PhzF"/>
    <property type="match status" value="1"/>
</dbReference>
<name>A0A4U1CGT4_9SPHI</name>
<sequence>MDTGSGNDRLNNYYISCGFTYKGITGIEQTEGLPEHYKNGTFSLFEIDLSKLAFYHVDAFTDQLFEGNPACVVPLENWLPDAILQKIAKENAVPETVFFIPEGRNFHIRWFTPEHEMDLCGHATLATAHILKTELYRGEDKFRFHSKSGLLEVEVNGDQFTLNFPSRKPVAAELPAIISASLSKQPKQVLKSRDYVLVYDTEQEVRELVLDRAMLEQIDLKPGGIIATAKGELVDFVSRFFIPQASIFEDPVTGSAHCSLIPYWSEQLDKTEMDALQVSERGGKLRCEQLGDRVLITGTAVTYASGLLKVF</sequence>
<organism evidence="4 5">
    <name type="scientific">Pedobacter frigoris</name>
    <dbReference type="NCBI Taxonomy" id="2571272"/>
    <lineage>
        <taxon>Bacteria</taxon>
        <taxon>Pseudomonadati</taxon>
        <taxon>Bacteroidota</taxon>
        <taxon>Sphingobacteriia</taxon>
        <taxon>Sphingobacteriales</taxon>
        <taxon>Sphingobacteriaceae</taxon>
        <taxon>Pedobacter</taxon>
    </lineage>
</organism>
<gene>
    <name evidence="4" type="ORF">FA047_13080</name>
</gene>
<dbReference type="PANTHER" id="PTHR13774">
    <property type="entry name" value="PHENAZINE BIOSYNTHESIS PROTEIN"/>
    <property type="match status" value="1"/>
</dbReference>
<accession>A0A4U1CGT4</accession>
<evidence type="ECO:0000256" key="1">
    <source>
        <dbReference type="ARBA" id="ARBA00008270"/>
    </source>
</evidence>
<reference evidence="4 5" key="1">
    <citation type="submission" date="2019-04" db="EMBL/GenBank/DDBJ databases">
        <title>Pedobacter sp. RP-3-15 sp. nov., isolated from Arctic soil.</title>
        <authorList>
            <person name="Dahal R.H."/>
            <person name="Kim D.-U."/>
        </authorList>
    </citation>
    <scope>NUCLEOTIDE SEQUENCE [LARGE SCALE GENOMIC DNA]</scope>
    <source>
        <strain evidence="4 5">RP-3-15</strain>
    </source>
</reference>